<proteinExistence type="predicted"/>
<reference evidence="2 3" key="1">
    <citation type="submission" date="2020-05" db="EMBL/GenBank/DDBJ databases">
        <authorList>
            <person name="Mo P."/>
        </authorList>
    </citation>
    <scope>NUCLEOTIDE SEQUENCE [LARGE SCALE GENOMIC DNA]</scope>
    <source>
        <strain evidence="2 3">Gen01</strain>
    </source>
</reference>
<feature type="domain" description="SCO6045-like C-terminal" evidence="1">
    <location>
        <begin position="17"/>
        <end position="99"/>
    </location>
</feature>
<dbReference type="Pfam" id="PF26136">
    <property type="entry name" value="SCO6045_C"/>
    <property type="match status" value="1"/>
</dbReference>
<protein>
    <recommendedName>
        <fullName evidence="1">SCO6045-like C-terminal domain-containing protein</fullName>
    </recommendedName>
</protein>
<organism evidence="2 3">
    <name type="scientific">Pseudonocardia broussonetiae</name>
    <dbReference type="NCBI Taxonomy" id="2736640"/>
    <lineage>
        <taxon>Bacteria</taxon>
        <taxon>Bacillati</taxon>
        <taxon>Actinomycetota</taxon>
        <taxon>Actinomycetes</taxon>
        <taxon>Pseudonocardiales</taxon>
        <taxon>Pseudonocardiaceae</taxon>
        <taxon>Pseudonocardia</taxon>
    </lineage>
</organism>
<dbReference type="RefSeq" id="WP_172158125.1">
    <property type="nucleotide sequence ID" value="NZ_CP053564.1"/>
</dbReference>
<sequence>MSVVWGPDAPSARDRLAARQAALVEALVAGGPPPPGFDATRLDATRCALLRKRAGAAAELWPLLAASFGARWSAVFAEHRDGHEPVGALRDGWDVARAVTGLTGGAAAELAAREAAFRYDGRHPPRPRLRTRLRRMRRR</sequence>
<dbReference type="AlphaFoldDB" id="A0A6M6JHG3"/>
<dbReference type="EMBL" id="CP053564">
    <property type="protein sequence ID" value="QJY46615.1"/>
    <property type="molecule type" value="Genomic_DNA"/>
</dbReference>
<evidence type="ECO:0000313" key="3">
    <source>
        <dbReference type="Proteomes" id="UP000505377"/>
    </source>
</evidence>
<dbReference type="KEGG" id="pbro:HOP40_12975"/>
<name>A0A6M6JHG3_9PSEU</name>
<dbReference type="Proteomes" id="UP000505377">
    <property type="component" value="Chromosome"/>
</dbReference>
<accession>A0A6M6JHG3</accession>
<keyword evidence="3" id="KW-1185">Reference proteome</keyword>
<dbReference type="InterPro" id="IPR058711">
    <property type="entry name" value="SCO6045-like_C"/>
</dbReference>
<evidence type="ECO:0000259" key="1">
    <source>
        <dbReference type="Pfam" id="PF26136"/>
    </source>
</evidence>
<gene>
    <name evidence="2" type="ORF">HOP40_12975</name>
</gene>
<evidence type="ECO:0000313" key="2">
    <source>
        <dbReference type="EMBL" id="QJY46615.1"/>
    </source>
</evidence>